<evidence type="ECO:0000313" key="2">
    <source>
        <dbReference type="EMBL" id="KAK3315744.1"/>
    </source>
</evidence>
<dbReference type="AlphaFoldDB" id="A0AAE0HZG6"/>
<proteinExistence type="predicted"/>
<reference evidence="2" key="2">
    <citation type="submission" date="2023-06" db="EMBL/GenBank/DDBJ databases">
        <authorList>
            <consortium name="Lawrence Berkeley National Laboratory"/>
            <person name="Haridas S."/>
            <person name="Hensen N."/>
            <person name="Bonometti L."/>
            <person name="Westerberg I."/>
            <person name="Brannstrom I.O."/>
            <person name="Guillou S."/>
            <person name="Cros-Aarteil S."/>
            <person name="Calhoun S."/>
            <person name="Kuo A."/>
            <person name="Mondo S."/>
            <person name="Pangilinan J."/>
            <person name="Riley R."/>
            <person name="Labutti K."/>
            <person name="Andreopoulos B."/>
            <person name="Lipzen A."/>
            <person name="Chen C."/>
            <person name="Yanf M."/>
            <person name="Daum C."/>
            <person name="Ng V."/>
            <person name="Clum A."/>
            <person name="Steindorff A."/>
            <person name="Ohm R."/>
            <person name="Martin F."/>
            <person name="Silar P."/>
            <person name="Natvig D."/>
            <person name="Lalanne C."/>
            <person name="Gautier V."/>
            <person name="Ament-Velasquez S.L."/>
            <person name="Kruys A."/>
            <person name="Hutchinson M.I."/>
            <person name="Powell A.J."/>
            <person name="Barry K."/>
            <person name="Miller A.N."/>
            <person name="Grigoriev I.V."/>
            <person name="Debuchy R."/>
            <person name="Gladieux P."/>
            <person name="Thoren M.H."/>
            <person name="Johannesson H."/>
        </authorList>
    </citation>
    <scope>NUCLEOTIDE SEQUENCE</scope>
    <source>
        <strain evidence="2">CBS 118394</strain>
    </source>
</reference>
<feature type="signal peptide" evidence="1">
    <location>
        <begin position="1"/>
        <end position="18"/>
    </location>
</feature>
<evidence type="ECO:0000313" key="3">
    <source>
        <dbReference type="Proteomes" id="UP001283341"/>
    </source>
</evidence>
<sequence length="159" mass="16874">MQFSQITALALLVASATAKTKQKANEYQSGDCGGGLNFGHASFKLDDVTMDDSTHSVYLSTMSKKDTWRAFSGKTSNGGGCTGEDLGLVPKLECLNLDTTYGEGKRIKCVRYVNQAGCEDGIGPGCGGDKPPAAIPVSNPAQFKPPKMKRSAKFLDIDE</sequence>
<name>A0AAE0HZG6_9PEZI</name>
<gene>
    <name evidence="2" type="ORF">B0H66DRAFT_270310</name>
</gene>
<comment type="caution">
    <text evidence="2">The sequence shown here is derived from an EMBL/GenBank/DDBJ whole genome shotgun (WGS) entry which is preliminary data.</text>
</comment>
<protein>
    <submittedName>
        <fullName evidence="2">Uncharacterized protein</fullName>
    </submittedName>
</protein>
<dbReference type="EMBL" id="JAUEDM010000005">
    <property type="protein sequence ID" value="KAK3315744.1"/>
    <property type="molecule type" value="Genomic_DNA"/>
</dbReference>
<accession>A0AAE0HZG6</accession>
<reference evidence="2" key="1">
    <citation type="journal article" date="2023" name="Mol. Phylogenet. Evol.">
        <title>Genome-scale phylogeny and comparative genomics of the fungal order Sordariales.</title>
        <authorList>
            <person name="Hensen N."/>
            <person name="Bonometti L."/>
            <person name="Westerberg I."/>
            <person name="Brannstrom I.O."/>
            <person name="Guillou S."/>
            <person name="Cros-Aarteil S."/>
            <person name="Calhoun S."/>
            <person name="Haridas S."/>
            <person name="Kuo A."/>
            <person name="Mondo S."/>
            <person name="Pangilinan J."/>
            <person name="Riley R."/>
            <person name="LaButti K."/>
            <person name="Andreopoulos B."/>
            <person name="Lipzen A."/>
            <person name="Chen C."/>
            <person name="Yan M."/>
            <person name="Daum C."/>
            <person name="Ng V."/>
            <person name="Clum A."/>
            <person name="Steindorff A."/>
            <person name="Ohm R.A."/>
            <person name="Martin F."/>
            <person name="Silar P."/>
            <person name="Natvig D.O."/>
            <person name="Lalanne C."/>
            <person name="Gautier V."/>
            <person name="Ament-Velasquez S.L."/>
            <person name="Kruys A."/>
            <person name="Hutchinson M.I."/>
            <person name="Powell A.J."/>
            <person name="Barry K."/>
            <person name="Miller A.N."/>
            <person name="Grigoriev I.V."/>
            <person name="Debuchy R."/>
            <person name="Gladieux P."/>
            <person name="Hiltunen Thoren M."/>
            <person name="Johannesson H."/>
        </authorList>
    </citation>
    <scope>NUCLEOTIDE SEQUENCE</scope>
    <source>
        <strain evidence="2">CBS 118394</strain>
    </source>
</reference>
<feature type="chain" id="PRO_5042065565" evidence="1">
    <location>
        <begin position="19"/>
        <end position="159"/>
    </location>
</feature>
<keyword evidence="3" id="KW-1185">Reference proteome</keyword>
<keyword evidence="1" id="KW-0732">Signal</keyword>
<organism evidence="2 3">
    <name type="scientific">Apodospora peruviana</name>
    <dbReference type="NCBI Taxonomy" id="516989"/>
    <lineage>
        <taxon>Eukaryota</taxon>
        <taxon>Fungi</taxon>
        <taxon>Dikarya</taxon>
        <taxon>Ascomycota</taxon>
        <taxon>Pezizomycotina</taxon>
        <taxon>Sordariomycetes</taxon>
        <taxon>Sordariomycetidae</taxon>
        <taxon>Sordariales</taxon>
        <taxon>Lasiosphaeriaceae</taxon>
        <taxon>Apodospora</taxon>
    </lineage>
</organism>
<evidence type="ECO:0000256" key="1">
    <source>
        <dbReference type="SAM" id="SignalP"/>
    </source>
</evidence>
<dbReference type="Proteomes" id="UP001283341">
    <property type="component" value="Unassembled WGS sequence"/>
</dbReference>